<comment type="caution">
    <text evidence="3">The sequence shown here is derived from an EMBL/GenBank/DDBJ whole genome shotgun (WGS) entry which is preliminary data.</text>
</comment>
<feature type="domain" description="NADP-dependent oxidoreductase" evidence="2">
    <location>
        <begin position="24"/>
        <end position="309"/>
    </location>
</feature>
<dbReference type="PANTHER" id="PTHR42686:SF1">
    <property type="entry name" value="GH17980P-RELATED"/>
    <property type="match status" value="1"/>
</dbReference>
<dbReference type="OrthoDB" id="5286008at2759"/>
<proteinExistence type="predicted"/>
<keyword evidence="1" id="KW-0560">Oxidoreductase</keyword>
<dbReference type="GO" id="GO:0005829">
    <property type="term" value="C:cytosol"/>
    <property type="evidence" value="ECO:0007669"/>
    <property type="project" value="TreeGrafter"/>
</dbReference>
<evidence type="ECO:0000313" key="4">
    <source>
        <dbReference type="Proteomes" id="UP000790833"/>
    </source>
</evidence>
<evidence type="ECO:0000259" key="2">
    <source>
        <dbReference type="Pfam" id="PF00248"/>
    </source>
</evidence>
<dbReference type="Proteomes" id="UP000790833">
    <property type="component" value="Unassembled WGS sequence"/>
</dbReference>
<gene>
    <name evidence="3" type="ORF">KQ657_000582</name>
</gene>
<dbReference type="GO" id="GO:0045290">
    <property type="term" value="F:D-arabinose 1-dehydrogenase [NAD(P)+] activity"/>
    <property type="evidence" value="ECO:0007669"/>
    <property type="project" value="TreeGrafter"/>
</dbReference>
<dbReference type="GeneID" id="66113956"/>
<keyword evidence="4" id="KW-1185">Reference proteome</keyword>
<dbReference type="InterPro" id="IPR036812">
    <property type="entry name" value="NAD(P)_OxRdtase_dom_sf"/>
</dbReference>
<dbReference type="AlphaFoldDB" id="A0A9P8AI99"/>
<organism evidence="3 4">
    <name type="scientific">Scheffersomyces spartinae</name>
    <dbReference type="NCBI Taxonomy" id="45513"/>
    <lineage>
        <taxon>Eukaryota</taxon>
        <taxon>Fungi</taxon>
        <taxon>Dikarya</taxon>
        <taxon>Ascomycota</taxon>
        <taxon>Saccharomycotina</taxon>
        <taxon>Pichiomycetes</taxon>
        <taxon>Debaryomycetaceae</taxon>
        <taxon>Scheffersomyces</taxon>
    </lineage>
</organism>
<dbReference type="RefSeq" id="XP_043049063.1">
    <property type="nucleotide sequence ID" value="XM_043191420.1"/>
</dbReference>
<dbReference type="InterPro" id="IPR020471">
    <property type="entry name" value="AKR"/>
</dbReference>
<dbReference type="SUPFAM" id="SSF51430">
    <property type="entry name" value="NAD(P)-linked oxidoreductase"/>
    <property type="match status" value="1"/>
</dbReference>
<dbReference type="PANTHER" id="PTHR42686">
    <property type="entry name" value="GH17980P-RELATED"/>
    <property type="match status" value="1"/>
</dbReference>
<sequence>MSSLAKAIGPRAVVLPYSIGNLPKLIIGGAVFNTQYHEDPLKLPVTAMLKKAFLLGANAIDTSPYYGPSEEILGKALKQLAAEEGITRDQYYICTKAGRLQLDDFDYSRAWVRQSVERSMERLGTNYIDLVYMHDIEFVEEPQIFEALKELKLLKNEGKIRNFGISGYPVDLLLKVSTQCVTEPEIGQLDAILSYSHGCLQNTSLFAKADEFFTDAKLTKLLNGSILSMSLLRSGKTHNFHPASNDLKQAVYEVAQTLKREDGVELADLATRFALKRWLFEGPQASANKTSIVLGVSDLEELDAALDSYWRVANGVDVEKDEQLFAKVQKLLGPHLNETWKSGLY</sequence>
<accession>A0A9P8AI99</accession>
<dbReference type="GO" id="GO:0070485">
    <property type="term" value="P:dehydro-D-arabinono-1,4-lactone biosynthetic process"/>
    <property type="evidence" value="ECO:0007669"/>
    <property type="project" value="TreeGrafter"/>
</dbReference>
<evidence type="ECO:0000313" key="3">
    <source>
        <dbReference type="EMBL" id="KAG7193515.1"/>
    </source>
</evidence>
<dbReference type="Pfam" id="PF00248">
    <property type="entry name" value="Aldo_ket_red"/>
    <property type="match status" value="1"/>
</dbReference>
<protein>
    <recommendedName>
        <fullName evidence="2">NADP-dependent oxidoreductase domain-containing protein</fullName>
    </recommendedName>
</protein>
<dbReference type="Gene3D" id="3.20.20.100">
    <property type="entry name" value="NADP-dependent oxidoreductase domain"/>
    <property type="match status" value="1"/>
</dbReference>
<dbReference type="EMBL" id="JAHMUF010000011">
    <property type="protein sequence ID" value="KAG7193515.1"/>
    <property type="molecule type" value="Genomic_DNA"/>
</dbReference>
<evidence type="ECO:0000256" key="1">
    <source>
        <dbReference type="ARBA" id="ARBA00023002"/>
    </source>
</evidence>
<dbReference type="InterPro" id="IPR023210">
    <property type="entry name" value="NADP_OxRdtase_dom"/>
</dbReference>
<reference evidence="3" key="1">
    <citation type="submission" date="2021-03" db="EMBL/GenBank/DDBJ databases">
        <authorList>
            <person name="Palmer J.M."/>
        </authorList>
    </citation>
    <scope>NUCLEOTIDE SEQUENCE</scope>
    <source>
        <strain evidence="3">ARV_011</strain>
    </source>
</reference>
<name>A0A9P8AI99_9ASCO</name>